<dbReference type="InterPro" id="IPR010920">
    <property type="entry name" value="LSM_dom_sf"/>
</dbReference>
<dbReference type="Proteomes" id="UP000306420">
    <property type="component" value="Unassembled WGS sequence"/>
</dbReference>
<organism evidence="10 11">
    <name type="scientific">Ruoffia tabacinasalis</name>
    <dbReference type="NCBI Taxonomy" id="87458"/>
    <lineage>
        <taxon>Bacteria</taxon>
        <taxon>Bacillati</taxon>
        <taxon>Bacillota</taxon>
        <taxon>Bacilli</taxon>
        <taxon>Lactobacillales</taxon>
        <taxon>Aerococcaceae</taxon>
        <taxon>Ruoffia</taxon>
    </lineage>
</organism>
<evidence type="ECO:0000313" key="10">
    <source>
        <dbReference type="EMBL" id="TLQ48968.1"/>
    </source>
</evidence>
<evidence type="ECO:0000256" key="4">
    <source>
        <dbReference type="ARBA" id="ARBA00022692"/>
    </source>
</evidence>
<comment type="similarity">
    <text evidence="2">Belongs to the MscS (TC 1.A.23) family.</text>
</comment>
<evidence type="ECO:0000259" key="9">
    <source>
        <dbReference type="Pfam" id="PF21088"/>
    </source>
</evidence>
<evidence type="ECO:0000256" key="2">
    <source>
        <dbReference type="ARBA" id="ARBA00008017"/>
    </source>
</evidence>
<dbReference type="InterPro" id="IPR049142">
    <property type="entry name" value="MS_channel_1st"/>
</dbReference>
<gene>
    <name evidence="10" type="ORF">FEZ33_02735</name>
</gene>
<feature type="domain" description="Mechanosensitive ion channel MscS" evidence="8">
    <location>
        <begin position="118"/>
        <end position="183"/>
    </location>
</feature>
<dbReference type="Gene3D" id="2.30.30.60">
    <property type="match status" value="1"/>
</dbReference>
<dbReference type="RefSeq" id="WP_138403862.1">
    <property type="nucleotide sequence ID" value="NZ_VBSP01000005.1"/>
</dbReference>
<keyword evidence="6 7" id="KW-0472">Membrane</keyword>
<dbReference type="PANTHER" id="PTHR30460">
    <property type="entry name" value="MODERATE CONDUCTANCE MECHANOSENSITIVE CHANNEL YBIO"/>
    <property type="match status" value="1"/>
</dbReference>
<dbReference type="GO" id="GO:0008381">
    <property type="term" value="F:mechanosensitive monoatomic ion channel activity"/>
    <property type="evidence" value="ECO:0007669"/>
    <property type="project" value="InterPro"/>
</dbReference>
<name>A0A5R9EJ56_9LACT</name>
<evidence type="ECO:0000256" key="1">
    <source>
        <dbReference type="ARBA" id="ARBA00004651"/>
    </source>
</evidence>
<feature type="transmembrane region" description="Helical" evidence="7">
    <location>
        <begin position="31"/>
        <end position="53"/>
    </location>
</feature>
<dbReference type="Pfam" id="PF21088">
    <property type="entry name" value="MS_channel_1st"/>
    <property type="match status" value="1"/>
</dbReference>
<dbReference type="InterPro" id="IPR011014">
    <property type="entry name" value="MscS_channel_TM-2"/>
</dbReference>
<evidence type="ECO:0000256" key="6">
    <source>
        <dbReference type="ARBA" id="ARBA00023136"/>
    </source>
</evidence>
<feature type="domain" description="Mechanosensitive ion channel transmembrane helices 2/3" evidence="9">
    <location>
        <begin position="76"/>
        <end position="117"/>
    </location>
</feature>
<sequence>MTYIRDAFRNIFRSIDFQALLEDGLSTVLRIILTVTALWLVRMLVEKIITTYFENTKRFKFYNFSRNNTIQRLLLNIVLYTFYFFVGYSVLSILGIPVGTLVAGAGIASLAVGLGAKDLVSDLVNGLFILIEHQFDVGDHIVINGYEGRIYSIGVRTTVIRDYNGIHHFIPNGNIQELSNLSREAVRIDLDLLIPTDINFAAYEELLKDTYRQVIESDDQINDTTNFIGLMKDKHGRLIYKIRIWVKDADDVVDVEGRYYKLFADALNEAGHPIPMSELSRMNTMVQVEKENADDIFS</sequence>
<comment type="caution">
    <text evidence="10">The sequence shown here is derived from an EMBL/GenBank/DDBJ whole genome shotgun (WGS) entry which is preliminary data.</text>
</comment>
<reference evidence="10 11" key="1">
    <citation type="submission" date="2019-05" db="EMBL/GenBank/DDBJ databases">
        <title>The metagenome of a microbial culture collection derived from dairy environment covers the genomic content of the human microbiome.</title>
        <authorList>
            <person name="Roder T."/>
            <person name="Wuthrich D."/>
            <person name="Sattari Z."/>
            <person name="Von Ah U."/>
            <person name="Bar C."/>
            <person name="Ronchi F."/>
            <person name="Macpherson A.J."/>
            <person name="Ganal-Vonarburg S.C."/>
            <person name="Bruggmann R."/>
            <person name="Vergeres G."/>
        </authorList>
    </citation>
    <scope>NUCLEOTIDE SEQUENCE [LARGE SCALE GENOMIC DNA]</scope>
    <source>
        <strain evidence="10 11">FAM 24227</strain>
    </source>
</reference>
<dbReference type="Pfam" id="PF00924">
    <property type="entry name" value="MS_channel_2nd"/>
    <property type="match status" value="1"/>
</dbReference>
<accession>A0A5R9EJ56</accession>
<proteinExistence type="inferred from homology"/>
<keyword evidence="5 7" id="KW-1133">Transmembrane helix</keyword>
<comment type="subcellular location">
    <subcellularLocation>
        <location evidence="1">Cell membrane</location>
        <topology evidence="1">Multi-pass membrane protein</topology>
    </subcellularLocation>
</comment>
<dbReference type="EMBL" id="VBSP01000005">
    <property type="protein sequence ID" value="TLQ48968.1"/>
    <property type="molecule type" value="Genomic_DNA"/>
</dbReference>
<evidence type="ECO:0000313" key="11">
    <source>
        <dbReference type="Proteomes" id="UP000306420"/>
    </source>
</evidence>
<dbReference type="InterPro" id="IPR023408">
    <property type="entry name" value="MscS_beta-dom_sf"/>
</dbReference>
<dbReference type="PANTHER" id="PTHR30460:SF0">
    <property type="entry name" value="MODERATE CONDUCTANCE MECHANOSENSITIVE CHANNEL YBIO"/>
    <property type="match status" value="1"/>
</dbReference>
<evidence type="ECO:0000256" key="5">
    <source>
        <dbReference type="ARBA" id="ARBA00022989"/>
    </source>
</evidence>
<evidence type="ECO:0000256" key="3">
    <source>
        <dbReference type="ARBA" id="ARBA00022475"/>
    </source>
</evidence>
<protein>
    <submittedName>
        <fullName evidence="10">Mechanosensitive ion channel</fullName>
    </submittedName>
</protein>
<dbReference type="InterPro" id="IPR006685">
    <property type="entry name" value="MscS_channel_2nd"/>
</dbReference>
<evidence type="ECO:0000259" key="8">
    <source>
        <dbReference type="Pfam" id="PF00924"/>
    </source>
</evidence>
<dbReference type="AlphaFoldDB" id="A0A5R9EJ56"/>
<dbReference type="SUPFAM" id="SSF82689">
    <property type="entry name" value="Mechanosensitive channel protein MscS (YggB), C-terminal domain"/>
    <property type="match status" value="1"/>
</dbReference>
<keyword evidence="4 7" id="KW-0812">Transmembrane</keyword>
<evidence type="ECO:0000256" key="7">
    <source>
        <dbReference type="SAM" id="Phobius"/>
    </source>
</evidence>
<dbReference type="SUPFAM" id="SSF50182">
    <property type="entry name" value="Sm-like ribonucleoproteins"/>
    <property type="match status" value="1"/>
</dbReference>
<dbReference type="GO" id="GO:0005886">
    <property type="term" value="C:plasma membrane"/>
    <property type="evidence" value="ECO:0007669"/>
    <property type="project" value="UniProtKB-SubCell"/>
</dbReference>
<dbReference type="InterPro" id="IPR011066">
    <property type="entry name" value="MscS_channel_C_sf"/>
</dbReference>
<dbReference type="OrthoDB" id="9809206at2"/>
<dbReference type="InterPro" id="IPR045276">
    <property type="entry name" value="YbiO_bact"/>
</dbReference>
<dbReference type="SUPFAM" id="SSF82861">
    <property type="entry name" value="Mechanosensitive channel protein MscS (YggB), transmembrane region"/>
    <property type="match status" value="1"/>
</dbReference>
<keyword evidence="3" id="KW-1003">Cell membrane</keyword>
<dbReference type="Gene3D" id="1.10.287.1260">
    <property type="match status" value="1"/>
</dbReference>
<feature type="transmembrane region" description="Helical" evidence="7">
    <location>
        <begin position="73"/>
        <end position="90"/>
    </location>
</feature>